<sequence length="94" mass="11170">MITRQQYLEARAQKKEAEQIIEQYERTELSEYLRSFEGLNKNDYVTYVGGSKGKNLTVGKQYRLTCSPWYGRIAVINDSGKRMVYRLKNRYFEV</sequence>
<name>A0ABS1HG73_9BACT</name>
<dbReference type="Proteomes" id="UP000605676">
    <property type="component" value="Unassembled WGS sequence"/>
</dbReference>
<protein>
    <recommendedName>
        <fullName evidence="3">DUF4258 domain-containing protein</fullName>
    </recommendedName>
</protein>
<evidence type="ECO:0000313" key="2">
    <source>
        <dbReference type="Proteomes" id="UP000605676"/>
    </source>
</evidence>
<dbReference type="EMBL" id="JAENRR010000008">
    <property type="protein sequence ID" value="MBK3516666.1"/>
    <property type="molecule type" value="Genomic_DNA"/>
</dbReference>
<reference evidence="1 2" key="1">
    <citation type="submission" date="2021-01" db="EMBL/GenBank/DDBJ databases">
        <title>Carboxyliciviraga sp.nov., isolated from coastal sediments.</title>
        <authorList>
            <person name="Lu D."/>
            <person name="Zhang T."/>
        </authorList>
    </citation>
    <scope>NUCLEOTIDE SEQUENCE [LARGE SCALE GENOMIC DNA]</scope>
    <source>
        <strain evidence="1 2">N1Y132</strain>
    </source>
</reference>
<keyword evidence="2" id="KW-1185">Reference proteome</keyword>
<evidence type="ECO:0000313" key="1">
    <source>
        <dbReference type="EMBL" id="MBK3516666.1"/>
    </source>
</evidence>
<comment type="caution">
    <text evidence="1">The sequence shown here is derived from an EMBL/GenBank/DDBJ whole genome shotgun (WGS) entry which is preliminary data.</text>
</comment>
<accession>A0ABS1HG73</accession>
<gene>
    <name evidence="1" type="ORF">JIV24_04875</name>
</gene>
<evidence type="ECO:0008006" key="3">
    <source>
        <dbReference type="Google" id="ProtNLM"/>
    </source>
</evidence>
<organism evidence="1 2">
    <name type="scientific">Carboxylicivirga marina</name>
    <dbReference type="NCBI Taxonomy" id="2800988"/>
    <lineage>
        <taxon>Bacteria</taxon>
        <taxon>Pseudomonadati</taxon>
        <taxon>Bacteroidota</taxon>
        <taxon>Bacteroidia</taxon>
        <taxon>Marinilabiliales</taxon>
        <taxon>Marinilabiliaceae</taxon>
        <taxon>Carboxylicivirga</taxon>
    </lineage>
</organism>
<proteinExistence type="predicted"/>
<dbReference type="RefSeq" id="WP_200463897.1">
    <property type="nucleotide sequence ID" value="NZ_JAENRR010000008.1"/>
</dbReference>